<evidence type="ECO:0000256" key="3">
    <source>
        <dbReference type="ARBA" id="ARBA00022741"/>
    </source>
</evidence>
<dbReference type="InterPro" id="IPR010997">
    <property type="entry name" value="HRDC-like_sf"/>
</dbReference>
<dbReference type="InterPro" id="IPR032284">
    <property type="entry name" value="RecQ_Zn-bd"/>
</dbReference>
<dbReference type="Pfam" id="PF00570">
    <property type="entry name" value="HRDC"/>
    <property type="match status" value="1"/>
</dbReference>
<dbReference type="OMA" id="ISKWGHE"/>
<dbReference type="GO" id="GO:0005694">
    <property type="term" value="C:chromosome"/>
    <property type="evidence" value="ECO:0007669"/>
    <property type="project" value="TreeGrafter"/>
</dbReference>
<dbReference type="EMBL" id="FN649747">
    <property type="protein sequence ID" value="CBJ28289.1"/>
    <property type="molecule type" value="Genomic_DNA"/>
</dbReference>
<dbReference type="PROSITE" id="PS51194">
    <property type="entry name" value="HELICASE_CTER"/>
    <property type="match status" value="1"/>
</dbReference>
<dbReference type="PROSITE" id="PS50967">
    <property type="entry name" value="HRDC"/>
    <property type="match status" value="1"/>
</dbReference>
<gene>
    <name evidence="14" type="ORF">Esi_0098_0023</name>
</gene>
<dbReference type="GO" id="GO:0003677">
    <property type="term" value="F:DNA binding"/>
    <property type="evidence" value="ECO:0007669"/>
    <property type="project" value="UniProtKB-KW"/>
</dbReference>
<dbReference type="PANTHER" id="PTHR13710:SF120">
    <property type="entry name" value="BIFUNCTIONAL 3'-5' EXONUCLEASE_ATP-DEPENDENT HELICASE WRN"/>
    <property type="match status" value="1"/>
</dbReference>
<keyword evidence="6 10" id="KW-0067">ATP-binding</keyword>
<accession>D7G9E9</accession>
<dbReference type="InterPro" id="IPR001650">
    <property type="entry name" value="Helicase_C-like"/>
</dbReference>
<evidence type="ECO:0000256" key="5">
    <source>
        <dbReference type="ARBA" id="ARBA00022806"/>
    </source>
</evidence>
<dbReference type="Gene3D" id="1.10.10.10">
    <property type="entry name" value="Winged helix-like DNA-binding domain superfamily/Winged helix DNA-binding domain"/>
    <property type="match status" value="1"/>
</dbReference>
<evidence type="ECO:0000256" key="6">
    <source>
        <dbReference type="ARBA" id="ARBA00022840"/>
    </source>
</evidence>
<keyword evidence="3 10" id="KW-0547">Nucleotide-binding</keyword>
<evidence type="ECO:0000256" key="1">
    <source>
        <dbReference type="ARBA" id="ARBA00001947"/>
    </source>
</evidence>
<keyword evidence="7" id="KW-0238">DNA-binding</keyword>
<dbReference type="GO" id="GO:0005634">
    <property type="term" value="C:nucleus"/>
    <property type="evidence" value="ECO:0007669"/>
    <property type="project" value="UniProtKB-SubCell"/>
</dbReference>
<keyword evidence="15" id="KW-1185">Reference proteome</keyword>
<dbReference type="Pfam" id="PF16124">
    <property type="entry name" value="RecQ_Zn_bind"/>
    <property type="match status" value="1"/>
</dbReference>
<dbReference type="PANTHER" id="PTHR13710">
    <property type="entry name" value="DNA HELICASE RECQ FAMILY MEMBER"/>
    <property type="match status" value="1"/>
</dbReference>
<evidence type="ECO:0000256" key="8">
    <source>
        <dbReference type="ARBA" id="ARBA00023235"/>
    </source>
</evidence>
<evidence type="ECO:0000313" key="15">
    <source>
        <dbReference type="Proteomes" id="UP000002630"/>
    </source>
</evidence>
<dbReference type="STRING" id="2880.D7G9E9"/>
<dbReference type="NCBIfam" id="TIGR00614">
    <property type="entry name" value="recQ_fam"/>
    <property type="match status" value="1"/>
</dbReference>
<dbReference type="Pfam" id="PF09382">
    <property type="entry name" value="RQC"/>
    <property type="match status" value="1"/>
</dbReference>
<dbReference type="SUPFAM" id="SSF52540">
    <property type="entry name" value="P-loop containing nucleoside triphosphate hydrolases"/>
    <property type="match status" value="1"/>
</dbReference>
<reference evidence="14 15" key="1">
    <citation type="journal article" date="2010" name="Nature">
        <title>The Ectocarpus genome and the independent evolution of multicellularity in brown algae.</title>
        <authorList>
            <person name="Cock J.M."/>
            <person name="Sterck L."/>
            <person name="Rouze P."/>
            <person name="Scornet D."/>
            <person name="Allen A.E."/>
            <person name="Amoutzias G."/>
            <person name="Anthouard V."/>
            <person name="Artiguenave F."/>
            <person name="Aury J.M."/>
            <person name="Badger J.H."/>
            <person name="Beszteri B."/>
            <person name="Billiau K."/>
            <person name="Bonnet E."/>
            <person name="Bothwell J.H."/>
            <person name="Bowler C."/>
            <person name="Boyen C."/>
            <person name="Brownlee C."/>
            <person name="Carrano C.J."/>
            <person name="Charrier B."/>
            <person name="Cho G.Y."/>
            <person name="Coelho S.M."/>
            <person name="Collen J."/>
            <person name="Corre E."/>
            <person name="Da Silva C."/>
            <person name="Delage L."/>
            <person name="Delaroque N."/>
            <person name="Dittami S.M."/>
            <person name="Doulbeau S."/>
            <person name="Elias M."/>
            <person name="Farnham G."/>
            <person name="Gachon C.M."/>
            <person name="Gschloessl B."/>
            <person name="Heesch S."/>
            <person name="Jabbari K."/>
            <person name="Jubin C."/>
            <person name="Kawai H."/>
            <person name="Kimura K."/>
            <person name="Kloareg B."/>
            <person name="Kupper F.C."/>
            <person name="Lang D."/>
            <person name="Le Bail A."/>
            <person name="Leblanc C."/>
            <person name="Lerouge P."/>
            <person name="Lohr M."/>
            <person name="Lopez P.J."/>
            <person name="Martens C."/>
            <person name="Maumus F."/>
            <person name="Michel G."/>
            <person name="Miranda-Saavedra D."/>
            <person name="Morales J."/>
            <person name="Moreau H."/>
            <person name="Motomura T."/>
            <person name="Nagasato C."/>
            <person name="Napoli C.A."/>
            <person name="Nelson D.R."/>
            <person name="Nyvall-Collen P."/>
            <person name="Peters A.F."/>
            <person name="Pommier C."/>
            <person name="Potin P."/>
            <person name="Poulain J."/>
            <person name="Quesneville H."/>
            <person name="Read B."/>
            <person name="Rensing S.A."/>
            <person name="Ritter A."/>
            <person name="Rousvoal S."/>
            <person name="Samanta M."/>
            <person name="Samson G."/>
            <person name="Schroeder D.C."/>
            <person name="Segurens B."/>
            <person name="Strittmatter M."/>
            <person name="Tonon T."/>
            <person name="Tregear J.W."/>
            <person name="Valentin K."/>
            <person name="von Dassow P."/>
            <person name="Yamagishi T."/>
            <person name="Van de Peer Y."/>
            <person name="Wincker P."/>
        </authorList>
    </citation>
    <scope>NUCLEOTIDE SEQUENCE [LARGE SCALE GENOMIC DNA]</scope>
    <source>
        <strain evidence="15">Ec32 / CCAP1310/4</strain>
    </source>
</reference>
<feature type="domain" description="Helicase C-terminal" evidence="13">
    <location>
        <begin position="171"/>
        <end position="326"/>
    </location>
</feature>
<keyword evidence="5 10" id="KW-0347">Helicase</keyword>
<keyword evidence="8" id="KW-0413">Isomerase</keyword>
<dbReference type="GO" id="GO:0005737">
    <property type="term" value="C:cytoplasm"/>
    <property type="evidence" value="ECO:0007669"/>
    <property type="project" value="TreeGrafter"/>
</dbReference>
<comment type="catalytic activity">
    <reaction evidence="9 10">
        <text>Couples ATP hydrolysis with the unwinding of duplex DNA by translocating in the 3'-5' direction.</text>
        <dbReference type="EC" id="5.6.2.4"/>
    </reaction>
</comment>
<dbReference type="SMART" id="SM00490">
    <property type="entry name" value="HELICc"/>
    <property type="match status" value="1"/>
</dbReference>
<evidence type="ECO:0000256" key="10">
    <source>
        <dbReference type="RuleBase" id="RU364117"/>
    </source>
</evidence>
<dbReference type="PROSITE" id="PS51192">
    <property type="entry name" value="HELICASE_ATP_BIND_1"/>
    <property type="match status" value="1"/>
</dbReference>
<dbReference type="InterPro" id="IPR014001">
    <property type="entry name" value="Helicase_ATP-bd"/>
</dbReference>
<dbReference type="InParanoid" id="D7G9E9"/>
<comment type="cofactor">
    <cofactor evidence="1">
        <name>Zn(2+)</name>
        <dbReference type="ChEBI" id="CHEBI:29105"/>
    </cofactor>
</comment>
<dbReference type="InterPro" id="IPR011545">
    <property type="entry name" value="DEAD/DEAH_box_helicase_dom"/>
</dbReference>
<evidence type="ECO:0000256" key="2">
    <source>
        <dbReference type="ARBA" id="ARBA00005446"/>
    </source>
</evidence>
<dbReference type="InterPro" id="IPR018982">
    <property type="entry name" value="RQC_domain"/>
</dbReference>
<dbReference type="SUPFAM" id="SSF47819">
    <property type="entry name" value="HRDC-like"/>
    <property type="match status" value="1"/>
</dbReference>
<feature type="domain" description="HRDC" evidence="11">
    <location>
        <begin position="491"/>
        <end position="559"/>
    </location>
</feature>
<evidence type="ECO:0000256" key="7">
    <source>
        <dbReference type="ARBA" id="ARBA00023125"/>
    </source>
</evidence>
<dbReference type="InterPro" id="IPR002121">
    <property type="entry name" value="HRDC_dom"/>
</dbReference>
<dbReference type="EMBL" id="FN649222">
    <property type="protein sequence ID" value="CBJ28289.1"/>
    <property type="molecule type" value="Genomic_DNA"/>
</dbReference>
<protein>
    <recommendedName>
        <fullName evidence="10">ATP-dependent DNA helicase</fullName>
        <ecNumber evidence="10">5.6.2.4</ecNumber>
    </recommendedName>
</protein>
<sequence length="559" mass="60724">MQRRGRTGTGPVTLVVSPLISLMEDQVLSLASNGISACLVGGSSDLRTEEKAIKGDYPLVFVTPEKVSGWDHGLKAMQAGPGLALIAVDESHCVAEWGHDFRPSYLELRSLRDKFPQVPLMALTATATPRVQSEIMTNLGLRNPLVAKTSFNRWNLHYSVKTVNVQSRHEALCSLLRGLEGSAIIYVMTKRDAEQLTGDVARIVGSKGARTYHGGMSPADRREVHHAFIRDDVQVVIATIAFGMGIDKPDVRVVIHCGLPKTVEAYYQQTGRAGRDGLPANNKLLAEIEKFSTSLGCRRRAILAYFGEDMGDSKCDGCDVCDRTAAAAAASANGATATNEDVELFTGPARLVLQAVHDSGGRYGITVPIGLLMGTKRGTDRVHNAAMKPSFGKGKERGKTETFWKALFHQLVERQGFLEAVSFSSDNGGRSGTTYRLTRQGRSFLQATKEKLPMSFTPSDELATEGRRFRTAAARPADGYPQTNAARNGLSEEEQKVHALLLNLRKEIADRTGEMPYNVMGGAVVKELSKRRPVDLTTLTSVGGMGETKINKYGAEIIE</sequence>
<evidence type="ECO:0000256" key="9">
    <source>
        <dbReference type="ARBA" id="ARBA00034617"/>
    </source>
</evidence>
<evidence type="ECO:0000313" key="14">
    <source>
        <dbReference type="EMBL" id="CBJ28289.1"/>
    </source>
</evidence>
<dbReference type="Gene3D" id="3.40.50.300">
    <property type="entry name" value="P-loop containing nucleotide triphosphate hydrolases"/>
    <property type="match status" value="2"/>
</dbReference>
<evidence type="ECO:0000259" key="11">
    <source>
        <dbReference type="PROSITE" id="PS50967"/>
    </source>
</evidence>
<dbReference type="GO" id="GO:0006260">
    <property type="term" value="P:DNA replication"/>
    <property type="evidence" value="ECO:0007669"/>
    <property type="project" value="InterPro"/>
</dbReference>
<keyword evidence="10" id="KW-0539">Nucleus</keyword>
<dbReference type="CDD" id="cd17920">
    <property type="entry name" value="DEXHc_RecQ"/>
    <property type="match status" value="1"/>
</dbReference>
<dbReference type="InterPro" id="IPR027417">
    <property type="entry name" value="P-loop_NTPase"/>
</dbReference>
<dbReference type="eggNOG" id="KOG0351">
    <property type="taxonomic scope" value="Eukaryota"/>
</dbReference>
<organism evidence="14 15">
    <name type="scientific">Ectocarpus siliculosus</name>
    <name type="common">Brown alga</name>
    <name type="synonym">Conferva siliculosa</name>
    <dbReference type="NCBI Taxonomy" id="2880"/>
    <lineage>
        <taxon>Eukaryota</taxon>
        <taxon>Sar</taxon>
        <taxon>Stramenopiles</taxon>
        <taxon>Ochrophyta</taxon>
        <taxon>PX clade</taxon>
        <taxon>Phaeophyceae</taxon>
        <taxon>Ectocarpales</taxon>
        <taxon>Ectocarpaceae</taxon>
        <taxon>Ectocarpus</taxon>
    </lineage>
</organism>
<dbReference type="InterPro" id="IPR044876">
    <property type="entry name" value="HRDC_dom_sf"/>
</dbReference>
<dbReference type="GO" id="GO:0016887">
    <property type="term" value="F:ATP hydrolysis activity"/>
    <property type="evidence" value="ECO:0007669"/>
    <property type="project" value="RHEA"/>
</dbReference>
<dbReference type="Proteomes" id="UP000002630">
    <property type="component" value="Linkage Group LG22"/>
</dbReference>
<dbReference type="GO" id="GO:0009378">
    <property type="term" value="F:four-way junction helicase activity"/>
    <property type="evidence" value="ECO:0007669"/>
    <property type="project" value="TreeGrafter"/>
</dbReference>
<dbReference type="OrthoDB" id="10261556at2759"/>
<dbReference type="SMART" id="SM00956">
    <property type="entry name" value="RQC"/>
    <property type="match status" value="1"/>
</dbReference>
<dbReference type="EC" id="5.6.2.4" evidence="10"/>
<dbReference type="GO" id="GO:0005524">
    <property type="term" value="F:ATP binding"/>
    <property type="evidence" value="ECO:0007669"/>
    <property type="project" value="UniProtKB-KW"/>
</dbReference>
<dbReference type="SUPFAM" id="SSF46785">
    <property type="entry name" value="Winged helix' DNA-binding domain"/>
    <property type="match status" value="1"/>
</dbReference>
<feature type="domain" description="Helicase ATP-binding" evidence="12">
    <location>
        <begin position="1"/>
        <end position="145"/>
    </location>
</feature>
<dbReference type="InterPro" id="IPR004589">
    <property type="entry name" value="DNA_helicase_ATP-dep_RecQ"/>
</dbReference>
<name>D7G9E9_ECTSI</name>
<dbReference type="Pfam" id="PF00270">
    <property type="entry name" value="DEAD"/>
    <property type="match status" value="1"/>
</dbReference>
<keyword evidence="4 10" id="KW-0378">Hydrolase</keyword>
<evidence type="ECO:0000259" key="12">
    <source>
        <dbReference type="PROSITE" id="PS51192"/>
    </source>
</evidence>
<comment type="catalytic activity">
    <reaction evidence="10">
        <text>ATP + H2O = ADP + phosphate + H(+)</text>
        <dbReference type="Rhea" id="RHEA:13065"/>
        <dbReference type="ChEBI" id="CHEBI:15377"/>
        <dbReference type="ChEBI" id="CHEBI:15378"/>
        <dbReference type="ChEBI" id="CHEBI:30616"/>
        <dbReference type="ChEBI" id="CHEBI:43474"/>
        <dbReference type="ChEBI" id="CHEBI:456216"/>
    </reaction>
</comment>
<dbReference type="InterPro" id="IPR036388">
    <property type="entry name" value="WH-like_DNA-bd_sf"/>
</dbReference>
<evidence type="ECO:0000259" key="13">
    <source>
        <dbReference type="PROSITE" id="PS51194"/>
    </source>
</evidence>
<dbReference type="GO" id="GO:0000724">
    <property type="term" value="P:double-strand break repair via homologous recombination"/>
    <property type="evidence" value="ECO:0007669"/>
    <property type="project" value="TreeGrafter"/>
</dbReference>
<evidence type="ECO:0000256" key="4">
    <source>
        <dbReference type="ARBA" id="ARBA00022801"/>
    </source>
</evidence>
<dbReference type="Gene3D" id="1.10.150.80">
    <property type="entry name" value="HRDC domain"/>
    <property type="match status" value="1"/>
</dbReference>
<dbReference type="Pfam" id="PF00271">
    <property type="entry name" value="Helicase_C"/>
    <property type="match status" value="1"/>
</dbReference>
<dbReference type="InterPro" id="IPR036390">
    <property type="entry name" value="WH_DNA-bd_sf"/>
</dbReference>
<comment type="subcellular location">
    <subcellularLocation>
        <location evidence="10">Nucleus</location>
    </subcellularLocation>
</comment>
<comment type="similarity">
    <text evidence="2 10">Belongs to the helicase family. RecQ subfamily.</text>
</comment>
<dbReference type="AlphaFoldDB" id="D7G9E9"/>
<dbReference type="GO" id="GO:0043138">
    <property type="term" value="F:3'-5' DNA helicase activity"/>
    <property type="evidence" value="ECO:0007669"/>
    <property type="project" value="UniProtKB-EC"/>
</dbReference>
<proteinExistence type="inferred from homology"/>